<dbReference type="PANTHER" id="PTHR32119:SF2">
    <property type="entry name" value="OROTIDINE 5'-PHOSPHATE DECARBOXYLASE"/>
    <property type="match status" value="1"/>
</dbReference>
<evidence type="ECO:0000256" key="11">
    <source>
        <dbReference type="PIRSR" id="PIRSR614732-2"/>
    </source>
</evidence>
<feature type="active site" description="For OMPdecase activity" evidence="10">
    <location>
        <position position="96"/>
    </location>
</feature>
<evidence type="ECO:0000256" key="8">
    <source>
        <dbReference type="ARBA" id="ARBA00033428"/>
    </source>
</evidence>
<feature type="binding site" evidence="11">
    <location>
        <position position="48"/>
    </location>
    <ligand>
        <name>substrate</name>
    </ligand>
</feature>
<gene>
    <name evidence="13" type="ORF">COU81_03080</name>
</gene>
<dbReference type="PROSITE" id="PS00156">
    <property type="entry name" value="OMPDECASE"/>
    <property type="match status" value="1"/>
</dbReference>
<evidence type="ECO:0000256" key="6">
    <source>
        <dbReference type="ARBA" id="ARBA00022975"/>
    </source>
</evidence>
<feature type="active site" description="For OMPdecase activity" evidence="10">
    <location>
        <position position="98"/>
    </location>
</feature>
<evidence type="ECO:0000256" key="2">
    <source>
        <dbReference type="ARBA" id="ARBA00004861"/>
    </source>
</evidence>
<dbReference type="EMBL" id="PFDW01000065">
    <property type="protein sequence ID" value="PJE57982.1"/>
    <property type="molecule type" value="Genomic_DNA"/>
</dbReference>
<dbReference type="InterPro" id="IPR014732">
    <property type="entry name" value="OMPdecase"/>
</dbReference>
<comment type="caution">
    <text evidence="13">The sequence shown here is derived from an EMBL/GenBank/DDBJ whole genome shotgun (WGS) entry which is preliminary data.</text>
</comment>
<dbReference type="AlphaFoldDB" id="A0A2M8KDI0"/>
<dbReference type="UniPathway" id="UPA00070">
    <property type="reaction ID" value="UER00120"/>
</dbReference>
<dbReference type="InterPro" id="IPR013785">
    <property type="entry name" value="Aldolase_TIM"/>
</dbReference>
<evidence type="ECO:0000256" key="9">
    <source>
        <dbReference type="ARBA" id="ARBA00049157"/>
    </source>
</evidence>
<dbReference type="InterPro" id="IPR001754">
    <property type="entry name" value="OMPdeCOase_dom"/>
</dbReference>
<dbReference type="GO" id="GO:0005829">
    <property type="term" value="C:cytosol"/>
    <property type="evidence" value="ECO:0007669"/>
    <property type="project" value="TreeGrafter"/>
</dbReference>
<dbReference type="GO" id="GO:0044205">
    <property type="term" value="P:'de novo' UMP biosynthetic process"/>
    <property type="evidence" value="ECO:0007669"/>
    <property type="project" value="UniProtKB-UniPathway"/>
</dbReference>
<dbReference type="GO" id="GO:0006207">
    <property type="term" value="P:'de novo' pyrimidine nucleobase biosynthetic process"/>
    <property type="evidence" value="ECO:0007669"/>
    <property type="project" value="InterPro"/>
</dbReference>
<dbReference type="PANTHER" id="PTHR32119">
    <property type="entry name" value="OROTIDINE 5'-PHOSPHATE DECARBOXYLASE"/>
    <property type="match status" value="1"/>
</dbReference>
<feature type="binding site" evidence="11">
    <location>
        <position position="26"/>
    </location>
    <ligand>
        <name>substrate</name>
    </ligand>
</feature>
<comment type="pathway">
    <text evidence="2">Pyrimidine metabolism; UMP biosynthesis via de novo pathway; UMP from orotate: step 2/2.</text>
</comment>
<reference evidence="14" key="1">
    <citation type="submission" date="2017-09" db="EMBL/GenBank/DDBJ databases">
        <title>Depth-based differentiation of microbial function through sediment-hosted aquifers and enrichment of novel symbionts in the deep terrestrial subsurface.</title>
        <authorList>
            <person name="Probst A.J."/>
            <person name="Ladd B."/>
            <person name="Jarett J.K."/>
            <person name="Geller-Mcgrath D.E."/>
            <person name="Sieber C.M.K."/>
            <person name="Emerson J.B."/>
            <person name="Anantharaman K."/>
            <person name="Thomas B.C."/>
            <person name="Malmstrom R."/>
            <person name="Stieglmeier M."/>
            <person name="Klingl A."/>
            <person name="Woyke T."/>
            <person name="Ryan C.M."/>
            <person name="Banfield J.F."/>
        </authorList>
    </citation>
    <scope>NUCLEOTIDE SEQUENCE [LARGE SCALE GENOMIC DNA]</scope>
</reference>
<feature type="active site" description="For OMPdecase activity" evidence="10">
    <location>
        <position position="101"/>
    </location>
</feature>
<evidence type="ECO:0000313" key="13">
    <source>
        <dbReference type="EMBL" id="PJE57982.1"/>
    </source>
</evidence>
<keyword evidence="6" id="KW-0665">Pyrimidine biosynthesis</keyword>
<dbReference type="EC" id="4.1.1.23" evidence="3"/>
<evidence type="ECO:0000256" key="4">
    <source>
        <dbReference type="ARBA" id="ARBA00021923"/>
    </source>
</evidence>
<comment type="catalytic activity">
    <reaction evidence="9">
        <text>orotidine 5'-phosphate + H(+) = UMP + CO2</text>
        <dbReference type="Rhea" id="RHEA:11596"/>
        <dbReference type="ChEBI" id="CHEBI:15378"/>
        <dbReference type="ChEBI" id="CHEBI:16526"/>
        <dbReference type="ChEBI" id="CHEBI:57538"/>
        <dbReference type="ChEBI" id="CHEBI:57865"/>
        <dbReference type="EC" id="4.1.1.23"/>
    </reaction>
</comment>
<dbReference type="InterPro" id="IPR011060">
    <property type="entry name" value="RibuloseP-bd_barrel"/>
</dbReference>
<evidence type="ECO:0000256" key="5">
    <source>
        <dbReference type="ARBA" id="ARBA00022793"/>
    </source>
</evidence>
<protein>
    <recommendedName>
        <fullName evidence="4">Orotidine 5'-phosphate decarboxylase</fullName>
        <ecNumber evidence="3">4.1.1.23</ecNumber>
    </recommendedName>
    <alternativeName>
        <fullName evidence="8">OMP decarboxylase</fullName>
    </alternativeName>
</protein>
<dbReference type="SUPFAM" id="SSF51366">
    <property type="entry name" value="Ribulose-phoshate binding barrel"/>
    <property type="match status" value="1"/>
</dbReference>
<name>A0A2M8KDI0_9BACT</name>
<dbReference type="GO" id="GO:0004590">
    <property type="term" value="F:orotidine-5'-phosphate decarboxylase activity"/>
    <property type="evidence" value="ECO:0007669"/>
    <property type="project" value="UniProtKB-EC"/>
</dbReference>
<evidence type="ECO:0000259" key="12">
    <source>
        <dbReference type="SMART" id="SM00934"/>
    </source>
</evidence>
<keyword evidence="7" id="KW-0456">Lyase</keyword>
<proteinExistence type="predicted"/>
<dbReference type="InterPro" id="IPR018089">
    <property type="entry name" value="OMPdecase_AS"/>
</dbReference>
<dbReference type="Proteomes" id="UP000231450">
    <property type="component" value="Unassembled WGS sequence"/>
</dbReference>
<organism evidence="13 14">
    <name type="scientific">Candidatus Portnoybacteria bacterium CG10_big_fil_rev_8_21_14_0_10_36_7</name>
    <dbReference type="NCBI Taxonomy" id="1974812"/>
    <lineage>
        <taxon>Bacteria</taxon>
        <taxon>Candidatus Portnoyibacteriota</taxon>
    </lineage>
</organism>
<keyword evidence="5" id="KW-0210">Decarboxylase</keyword>
<feature type="binding site" evidence="11">
    <location>
        <position position="163"/>
    </location>
    <ligand>
        <name>substrate</name>
    </ligand>
</feature>
<dbReference type="SMART" id="SM00934">
    <property type="entry name" value="OMPdecase"/>
    <property type="match status" value="1"/>
</dbReference>
<evidence type="ECO:0000256" key="10">
    <source>
        <dbReference type="PIRSR" id="PIRSR614732-1"/>
    </source>
</evidence>
<dbReference type="Pfam" id="PF00215">
    <property type="entry name" value="OMPdecase"/>
    <property type="match status" value="1"/>
</dbReference>
<evidence type="ECO:0000313" key="14">
    <source>
        <dbReference type="Proteomes" id="UP000231450"/>
    </source>
</evidence>
<feature type="domain" description="Orotidine 5'-phosphate decarboxylase" evidence="12">
    <location>
        <begin position="20"/>
        <end position="194"/>
    </location>
</feature>
<accession>A0A2M8KDI0</accession>
<evidence type="ECO:0000256" key="3">
    <source>
        <dbReference type="ARBA" id="ARBA00012321"/>
    </source>
</evidence>
<sequence length="198" mass="22421">MNLALNNLLRGEINIQAKDRIIVALDVSDIKKAGKLVEKLLPHVGMFKIGLEFVFHSFLVLLASKSNDSAYALRDRRQFFRIFDEVSKNKHCIFMDTKFHDIPNTIVAVAEQISQFGIKMFNVHCLSGSKAMFDTKAKIDQMVNEGVIKASNRPLVIGVTMLTSLSYIDLVEMGIYDEANISDTEELQLMEKRCIESF</sequence>
<evidence type="ECO:0000256" key="7">
    <source>
        <dbReference type="ARBA" id="ARBA00023239"/>
    </source>
</evidence>
<dbReference type="Gene3D" id="3.20.20.70">
    <property type="entry name" value="Aldolase class I"/>
    <property type="match status" value="1"/>
</dbReference>
<comment type="function">
    <text evidence="1">Catalyzes the decarboxylation of orotidine 5'-monophosphate (OMP) to uridine 5'-monophosphate (UMP).</text>
</comment>
<evidence type="ECO:0000256" key="1">
    <source>
        <dbReference type="ARBA" id="ARBA00002356"/>
    </source>
</evidence>